<proteinExistence type="predicted"/>
<feature type="compositionally biased region" description="Acidic residues" evidence="1">
    <location>
        <begin position="216"/>
        <end position="229"/>
    </location>
</feature>
<dbReference type="Pfam" id="PF01966">
    <property type="entry name" value="HD"/>
    <property type="match status" value="1"/>
</dbReference>
<dbReference type="EMBL" id="CAJVRM010000742">
    <property type="protein sequence ID" value="CAG8983871.1"/>
    <property type="molecule type" value="Genomic_DNA"/>
</dbReference>
<dbReference type="AlphaFoldDB" id="A0A9N9M6A2"/>
<dbReference type="SMART" id="SM00471">
    <property type="entry name" value="HDc"/>
    <property type="match status" value="1"/>
</dbReference>
<comment type="caution">
    <text evidence="3">The sequence shown here is derived from an EMBL/GenBank/DDBJ whole genome shotgun (WGS) entry which is preliminary data.</text>
</comment>
<dbReference type="CDD" id="cd00077">
    <property type="entry name" value="HDc"/>
    <property type="match status" value="1"/>
</dbReference>
<keyword evidence="4" id="KW-1185">Reference proteome</keyword>
<dbReference type="InterPro" id="IPR003607">
    <property type="entry name" value="HD/PDEase_dom"/>
</dbReference>
<name>A0A9N9M6A2_9HELO</name>
<reference evidence="3" key="1">
    <citation type="submission" date="2021-07" db="EMBL/GenBank/DDBJ databases">
        <authorList>
            <person name="Durling M."/>
        </authorList>
    </citation>
    <scope>NUCLEOTIDE SEQUENCE</scope>
</reference>
<evidence type="ECO:0000313" key="4">
    <source>
        <dbReference type="Proteomes" id="UP000701801"/>
    </source>
</evidence>
<protein>
    <recommendedName>
        <fullName evidence="2">HD/PDEase domain-containing protein</fullName>
    </recommendedName>
</protein>
<organism evidence="3 4">
    <name type="scientific">Hymenoscyphus albidus</name>
    <dbReference type="NCBI Taxonomy" id="595503"/>
    <lineage>
        <taxon>Eukaryota</taxon>
        <taxon>Fungi</taxon>
        <taxon>Dikarya</taxon>
        <taxon>Ascomycota</taxon>
        <taxon>Pezizomycotina</taxon>
        <taxon>Leotiomycetes</taxon>
        <taxon>Helotiales</taxon>
        <taxon>Helotiaceae</taxon>
        <taxon>Hymenoscyphus</taxon>
    </lineage>
</organism>
<dbReference type="Gene3D" id="1.10.3210.50">
    <property type="match status" value="1"/>
</dbReference>
<evidence type="ECO:0000259" key="2">
    <source>
        <dbReference type="SMART" id="SM00471"/>
    </source>
</evidence>
<dbReference type="InterPro" id="IPR006674">
    <property type="entry name" value="HD_domain"/>
</dbReference>
<sequence length="229" mass="24844">MTTPSKDLIKSVKAHVKAYMDQNDASHDFHHIRRVVTTAHKIYHELNSPPSMDLDTIALAALLHDINDRKYLPNGTTPEEARTMISTLLIEKGASPQLADKIQDICDGVSYKTEMGDVAANQALMQKYPELRVVQDADRLDSMGAVGIGRLFTFGGARTHGGGRINGELVAKESMQETMKLLDGKLLMLAGMMKTEPGRRMGGDDEVAGWEAFDAGGDDEDGAGEEDGG</sequence>
<dbReference type="PANTHER" id="PTHR33594">
    <property type="entry name" value="SUPERFAMILY HYDROLASE, PUTATIVE (AFU_ORTHOLOGUE AFUA_1G03035)-RELATED"/>
    <property type="match status" value="1"/>
</dbReference>
<evidence type="ECO:0000313" key="3">
    <source>
        <dbReference type="EMBL" id="CAG8983871.1"/>
    </source>
</evidence>
<dbReference type="SUPFAM" id="SSF109604">
    <property type="entry name" value="HD-domain/PDEase-like"/>
    <property type="match status" value="1"/>
</dbReference>
<feature type="domain" description="HD/PDEase" evidence="2">
    <location>
        <begin position="24"/>
        <end position="152"/>
    </location>
</feature>
<feature type="region of interest" description="Disordered" evidence="1">
    <location>
        <begin position="197"/>
        <end position="229"/>
    </location>
</feature>
<evidence type="ECO:0000256" key="1">
    <source>
        <dbReference type="SAM" id="MobiDB-lite"/>
    </source>
</evidence>
<accession>A0A9N9M6A2</accession>
<dbReference type="PANTHER" id="PTHR33594:SF1">
    <property type="entry name" value="HD_PDEASE DOMAIN-CONTAINING PROTEIN"/>
    <property type="match status" value="1"/>
</dbReference>
<dbReference type="Proteomes" id="UP000701801">
    <property type="component" value="Unassembled WGS sequence"/>
</dbReference>
<gene>
    <name evidence="3" type="ORF">HYALB_00005509</name>
</gene>
<dbReference type="OrthoDB" id="16547at2759"/>